<evidence type="ECO:0000256" key="1">
    <source>
        <dbReference type="SAM" id="Phobius"/>
    </source>
</evidence>
<dbReference type="InterPro" id="IPR007349">
    <property type="entry name" value="DUF418"/>
</dbReference>
<feature type="transmembrane region" description="Helical" evidence="1">
    <location>
        <begin position="144"/>
        <end position="164"/>
    </location>
</feature>
<protein>
    <submittedName>
        <fullName evidence="4">DUF1624 domain-containing protein</fullName>
    </submittedName>
</protein>
<feature type="domain" description="DUF418" evidence="2">
    <location>
        <begin position="266"/>
        <end position="363"/>
    </location>
</feature>
<dbReference type="InterPro" id="IPR052529">
    <property type="entry name" value="Bact_Transport_Assoc"/>
</dbReference>
<feature type="transmembrane region" description="Helical" evidence="1">
    <location>
        <begin position="221"/>
        <end position="242"/>
    </location>
</feature>
<dbReference type="RefSeq" id="WP_152359963.1">
    <property type="nucleotide sequence ID" value="NZ_WHJE01000288.1"/>
</dbReference>
<gene>
    <name evidence="4" type="ORF">GB883_21190</name>
</gene>
<name>A0A7J5UI83_9MICO</name>
<dbReference type="Proteomes" id="UP000451860">
    <property type="component" value="Unassembled WGS sequence"/>
</dbReference>
<dbReference type="AlphaFoldDB" id="A0A7J5UI83"/>
<dbReference type="Pfam" id="PF04235">
    <property type="entry name" value="DUF418"/>
    <property type="match status" value="1"/>
</dbReference>
<evidence type="ECO:0000259" key="2">
    <source>
        <dbReference type="Pfam" id="PF04235"/>
    </source>
</evidence>
<feature type="transmembrane region" description="Helical" evidence="1">
    <location>
        <begin position="90"/>
        <end position="113"/>
    </location>
</feature>
<accession>A0A7J5UI83</accession>
<feature type="transmembrane region" description="Helical" evidence="1">
    <location>
        <begin position="329"/>
        <end position="352"/>
    </location>
</feature>
<sequence length="377" mass="38134">APPAASAAGAAAGPPPPPAPRARLVGVDLARGLAILGMFVAHLGADRPDGTHDPAWFVLADGRSAALFALLAGVSLALSSGRDRLPAGLVLLHARMTILVRAGLLLLLGWVLVGLGTPVAVILPAYAVLFLLALPFLAVRRRWLLLAAGVAAVVSPTLVALVAVPNGGPSLAARLSGTADPVHLPGDELVTGYYPALVYLAYVLLGLAVGRTDLTRTRTQAGLVGVGAGLAVLGWGLSRLALDAVGPDASPLTRHLLSGAAHEDTTLEVVGNCGTALAVIGLFLLLTRPTPAGRAAGAALSPLAAAGSMSLTVYTAQIVAIFVLGEQVVWAPTSNAVLVWFVVLALAGAWLWRRLVGRGPLEQGLGAAARAVAGPRP</sequence>
<organism evidence="4 5">
    <name type="scientific">Georgenia thermotolerans</name>
    <dbReference type="NCBI Taxonomy" id="527326"/>
    <lineage>
        <taxon>Bacteria</taxon>
        <taxon>Bacillati</taxon>
        <taxon>Actinomycetota</taxon>
        <taxon>Actinomycetes</taxon>
        <taxon>Micrococcales</taxon>
        <taxon>Bogoriellaceae</taxon>
        <taxon>Georgenia</taxon>
    </lineage>
</organism>
<keyword evidence="1" id="KW-1133">Transmembrane helix</keyword>
<comment type="caution">
    <text evidence="4">The sequence shown here is derived from an EMBL/GenBank/DDBJ whole genome shotgun (WGS) entry which is preliminary data.</text>
</comment>
<evidence type="ECO:0000259" key="3">
    <source>
        <dbReference type="Pfam" id="PF07786"/>
    </source>
</evidence>
<feature type="non-terminal residue" evidence="4">
    <location>
        <position position="1"/>
    </location>
</feature>
<feature type="domain" description="Heparan-alpha-glucosaminide N-acetyltransferase catalytic" evidence="3">
    <location>
        <begin position="23"/>
        <end position="219"/>
    </location>
</feature>
<feature type="transmembrane region" description="Helical" evidence="1">
    <location>
        <begin position="55"/>
        <end position="78"/>
    </location>
</feature>
<reference evidence="4 5" key="1">
    <citation type="submission" date="2019-10" db="EMBL/GenBank/DDBJ databases">
        <title>Georgenia wutianyii sp. nov. and Georgenia yuyongxinii sp. nov. isolated from plateau pika (Ochotona curzoniae) in the Qinghai-Tibet plateau of China.</title>
        <authorList>
            <person name="Tian Z."/>
        </authorList>
    </citation>
    <scope>NUCLEOTIDE SEQUENCE [LARGE SCALE GENOMIC DNA]</scope>
    <source>
        <strain evidence="4 5">DSM 21501</strain>
    </source>
</reference>
<dbReference type="Pfam" id="PF07786">
    <property type="entry name" value="HGSNAT_cat"/>
    <property type="match status" value="1"/>
</dbReference>
<dbReference type="EMBL" id="WHJE01000288">
    <property type="protein sequence ID" value="KAE8762085.1"/>
    <property type="molecule type" value="Genomic_DNA"/>
</dbReference>
<feature type="transmembrane region" description="Helical" evidence="1">
    <location>
        <begin position="269"/>
        <end position="287"/>
    </location>
</feature>
<dbReference type="PANTHER" id="PTHR30590:SF3">
    <property type="entry name" value="HYPOTHETICAL MEMBRANE SPANNING PROTEIN"/>
    <property type="match status" value="1"/>
</dbReference>
<dbReference type="InterPro" id="IPR012429">
    <property type="entry name" value="HGSNAT_cat"/>
</dbReference>
<feature type="transmembrane region" description="Helical" evidence="1">
    <location>
        <begin position="299"/>
        <end position="323"/>
    </location>
</feature>
<feature type="non-terminal residue" evidence="4">
    <location>
        <position position="377"/>
    </location>
</feature>
<proteinExistence type="predicted"/>
<keyword evidence="1" id="KW-0812">Transmembrane</keyword>
<keyword evidence="5" id="KW-1185">Reference proteome</keyword>
<feature type="transmembrane region" description="Helical" evidence="1">
    <location>
        <begin position="192"/>
        <end position="209"/>
    </location>
</feature>
<evidence type="ECO:0000313" key="4">
    <source>
        <dbReference type="EMBL" id="KAE8762085.1"/>
    </source>
</evidence>
<evidence type="ECO:0000313" key="5">
    <source>
        <dbReference type="Proteomes" id="UP000451860"/>
    </source>
</evidence>
<keyword evidence="1" id="KW-0472">Membrane</keyword>
<dbReference type="OrthoDB" id="4966979at2"/>
<dbReference type="PANTHER" id="PTHR30590">
    <property type="entry name" value="INNER MEMBRANE PROTEIN"/>
    <property type="match status" value="1"/>
</dbReference>
<feature type="transmembrane region" description="Helical" evidence="1">
    <location>
        <begin position="119"/>
        <end position="137"/>
    </location>
</feature>